<dbReference type="SUPFAM" id="SSF53146">
    <property type="entry name" value="Nitrogenase accessory factor-like"/>
    <property type="match status" value="1"/>
</dbReference>
<dbReference type="InterPro" id="IPR036105">
    <property type="entry name" value="DiNase_FeMo-co_biosyn_sf"/>
</dbReference>
<dbReference type="OrthoDB" id="60581at2157"/>
<dbReference type="STRING" id="402880.MmarC5_1431"/>
<dbReference type="eggNOG" id="arCOG02734">
    <property type="taxonomic scope" value="Archaea"/>
</dbReference>
<organism evidence="1 2">
    <name type="scientific">Methanococcus maripaludis (strain C5 / ATCC BAA-1333)</name>
    <dbReference type="NCBI Taxonomy" id="402880"/>
    <lineage>
        <taxon>Archaea</taxon>
        <taxon>Methanobacteriati</taxon>
        <taxon>Methanobacteriota</taxon>
        <taxon>Methanomada group</taxon>
        <taxon>Methanococci</taxon>
        <taxon>Methanococcales</taxon>
        <taxon>Methanococcaceae</taxon>
        <taxon>Methanococcus</taxon>
    </lineage>
</organism>
<evidence type="ECO:0000313" key="2">
    <source>
        <dbReference type="Proteomes" id="UP000000253"/>
    </source>
</evidence>
<protein>
    <recommendedName>
        <fullName evidence="3">Fe-Mo cluster-binding NifX family protein</fullName>
    </recommendedName>
</protein>
<proteinExistence type="predicted"/>
<sequence>MKVAVPMNMDTISDVEFAKYFLIFKIEEKEVVDTQTLLTPEEMLKEKPNAIIVNKREKFNGKMESFFCEQNDVDACILDFIEGNLEKIE</sequence>
<name>A4FZU5_METM5</name>
<dbReference type="EMBL" id="CP000609">
    <property type="protein sequence ID" value="ABO35729.1"/>
    <property type="molecule type" value="Genomic_DNA"/>
</dbReference>
<dbReference type="Gene3D" id="3.30.420.130">
    <property type="entry name" value="Dinitrogenase iron-molybdenum cofactor biosynthesis domain"/>
    <property type="match status" value="1"/>
</dbReference>
<dbReference type="HOGENOM" id="CLU_2447701_0_0_2"/>
<dbReference type="AlphaFoldDB" id="A4FZU5"/>
<evidence type="ECO:0000313" key="1">
    <source>
        <dbReference type="EMBL" id="ABO35729.1"/>
    </source>
</evidence>
<reference evidence="1 2" key="1">
    <citation type="submission" date="2007-03" db="EMBL/GenBank/DDBJ databases">
        <title>Complete sequence of chromosome of Methanococcus maripaludis C5.</title>
        <authorList>
            <consortium name="US DOE Joint Genome Institute"/>
            <person name="Copeland A."/>
            <person name="Lucas S."/>
            <person name="Lapidus A."/>
            <person name="Barry K."/>
            <person name="Glavina del Rio T."/>
            <person name="Dalin E."/>
            <person name="Tice H."/>
            <person name="Pitluck S."/>
            <person name="Chertkov O."/>
            <person name="Brettin T."/>
            <person name="Bruce D."/>
            <person name="Han C."/>
            <person name="Detter J.C."/>
            <person name="Schmutz J."/>
            <person name="Larimer F."/>
            <person name="Land M."/>
            <person name="Hauser L."/>
            <person name="Kyrpides N."/>
            <person name="Mikhailova N."/>
            <person name="Sieprawska-Lupa M."/>
            <person name="Whitman W.B."/>
            <person name="Richardson P."/>
        </authorList>
    </citation>
    <scope>NUCLEOTIDE SEQUENCE [LARGE SCALE GENOMIC DNA]</scope>
    <source>
        <strain evidence="2">C5 / ATCC BAA-1333</strain>
    </source>
</reference>
<dbReference type="GeneID" id="4928966"/>
<dbReference type="KEGG" id="mmq:MmarC5_1431"/>
<dbReference type="Proteomes" id="UP000000253">
    <property type="component" value="Chromosome"/>
</dbReference>
<accession>A4FZU5</accession>
<gene>
    <name evidence="1" type="ordered locus">MmarC5_1431</name>
</gene>
<evidence type="ECO:0008006" key="3">
    <source>
        <dbReference type="Google" id="ProtNLM"/>
    </source>
</evidence>
<dbReference type="RefSeq" id="WP_011869179.1">
    <property type="nucleotide sequence ID" value="NC_009135.1"/>
</dbReference>